<evidence type="ECO:0000313" key="3">
    <source>
        <dbReference type="Proteomes" id="UP000000366"/>
    </source>
</evidence>
<dbReference type="eggNOG" id="COG2133">
    <property type="taxonomic scope" value="Bacteria"/>
</dbReference>
<dbReference type="SUPFAM" id="SSF50952">
    <property type="entry name" value="Soluble quinoprotein glucose dehydrogenase"/>
    <property type="match status" value="1"/>
</dbReference>
<name>A2SJG8_METPP</name>
<protein>
    <submittedName>
        <fullName evidence="2">Glucose/sorbosone dehydrogenase</fullName>
    </submittedName>
</protein>
<keyword evidence="3" id="KW-1185">Reference proteome</keyword>
<sequence>MLARRARRPLAWGRFPTPLDVMRHLLATLALILLAPQIAAQPLRLTSVASGLENPWSLAFLPGFEKEGRMLVTERPGRLRVVERDGRLSAPIQGLPPVVARGQGGLLDVALHPGFESNQWVYWSYAEPAPAGRSGNSTAVARGRLDLAALAVKDVQVVFRQAPKVDSNAHFGSRLVFAPDGTLFITLGDRYSRRDDAQTLDTHHGKVVRITDDGGVPPDNPFAKRPGALPEIWSYGHRNLQGATLHPTSGALWVHEHGPQGGDELNIATRGANHGWPVITQGREYGTGMKIGDGETRADVVPALTTWVPSISPSGMTFVAGDRYPAWRGQLLVGALKARGLARLELDGTRVVREHRHELDLRVRDVRQGPDGLLYVLSDDGSDGRIWRIEP</sequence>
<dbReference type="InterPro" id="IPR011042">
    <property type="entry name" value="6-blade_b-propeller_TolB-like"/>
</dbReference>
<evidence type="ECO:0000313" key="2">
    <source>
        <dbReference type="EMBL" id="ABM95707.1"/>
    </source>
</evidence>
<accession>A2SJG8</accession>
<gene>
    <name evidence="2" type="ordered locus">Mpe_A2753</name>
</gene>
<dbReference type="HOGENOM" id="CLU_012253_1_1_4"/>
<feature type="domain" description="Glucose/Sorbosone dehydrogenase" evidence="1">
    <location>
        <begin position="52"/>
        <end position="388"/>
    </location>
</feature>
<dbReference type="InterPro" id="IPR011041">
    <property type="entry name" value="Quinoprot_gluc/sorb_DH_b-prop"/>
</dbReference>
<evidence type="ECO:0000259" key="1">
    <source>
        <dbReference type="Pfam" id="PF07995"/>
    </source>
</evidence>
<dbReference type="STRING" id="420662.Mpe_A2753"/>
<dbReference type="Gene3D" id="2.120.10.30">
    <property type="entry name" value="TolB, C-terminal domain"/>
    <property type="match status" value="1"/>
</dbReference>
<dbReference type="PANTHER" id="PTHR19328">
    <property type="entry name" value="HEDGEHOG-INTERACTING PROTEIN"/>
    <property type="match status" value="1"/>
</dbReference>
<dbReference type="InterPro" id="IPR012938">
    <property type="entry name" value="Glc/Sorbosone_DH"/>
</dbReference>
<proteinExistence type="predicted"/>
<dbReference type="PANTHER" id="PTHR19328:SF75">
    <property type="entry name" value="ALDOSE SUGAR DEHYDROGENASE YLII"/>
    <property type="match status" value="1"/>
</dbReference>
<dbReference type="Pfam" id="PF07995">
    <property type="entry name" value="GSDH"/>
    <property type="match status" value="1"/>
</dbReference>
<reference evidence="2 3" key="1">
    <citation type="journal article" date="2007" name="J. Bacteriol.">
        <title>Whole-genome analysis of the methyl tert-butyl ether-degrading beta-proteobacterium Methylibium petroleiphilum PM1.</title>
        <authorList>
            <person name="Kane S.R."/>
            <person name="Chakicherla A.Y."/>
            <person name="Chain P.S.G."/>
            <person name="Schmidt R."/>
            <person name="Shin M.W."/>
            <person name="Legler T.C."/>
            <person name="Scow K.M."/>
            <person name="Larimer F.W."/>
            <person name="Lucas S.M."/>
            <person name="Richardson P.M."/>
            <person name="Hristova K.R."/>
        </authorList>
    </citation>
    <scope>NUCLEOTIDE SEQUENCE [LARGE SCALE GENOMIC DNA]</scope>
    <source>
        <strain evidence="3">ATCC BAA-1232 / LMG 22953 / PM1</strain>
    </source>
</reference>
<dbReference type="KEGG" id="mpt:Mpe_A2753"/>
<dbReference type="EMBL" id="CP000555">
    <property type="protein sequence ID" value="ABM95707.1"/>
    <property type="molecule type" value="Genomic_DNA"/>
</dbReference>
<dbReference type="Proteomes" id="UP000000366">
    <property type="component" value="Chromosome"/>
</dbReference>
<dbReference type="AlphaFoldDB" id="A2SJG8"/>
<organism evidence="2 3">
    <name type="scientific">Methylibium petroleiphilum (strain ATCC BAA-1232 / LMG 22953 / PM1)</name>
    <dbReference type="NCBI Taxonomy" id="420662"/>
    <lineage>
        <taxon>Bacteria</taxon>
        <taxon>Pseudomonadati</taxon>
        <taxon>Pseudomonadota</taxon>
        <taxon>Betaproteobacteria</taxon>
        <taxon>Burkholderiales</taxon>
        <taxon>Sphaerotilaceae</taxon>
        <taxon>Methylibium</taxon>
    </lineage>
</organism>